<organism evidence="1 2">
    <name type="scientific">Ancylostoma ceylanicum</name>
    <dbReference type="NCBI Taxonomy" id="53326"/>
    <lineage>
        <taxon>Eukaryota</taxon>
        <taxon>Metazoa</taxon>
        <taxon>Ecdysozoa</taxon>
        <taxon>Nematoda</taxon>
        <taxon>Chromadorea</taxon>
        <taxon>Rhabditida</taxon>
        <taxon>Rhabditina</taxon>
        <taxon>Rhabditomorpha</taxon>
        <taxon>Strongyloidea</taxon>
        <taxon>Ancylostomatidae</taxon>
        <taxon>Ancylostomatinae</taxon>
        <taxon>Ancylostoma</taxon>
    </lineage>
</organism>
<proteinExistence type="predicted"/>
<comment type="caution">
    <text evidence="1">The sequence shown here is derived from an EMBL/GenBank/DDBJ whole genome shotgun (WGS) entry which is preliminary data.</text>
</comment>
<protein>
    <submittedName>
        <fullName evidence="1">Uncharacterized protein</fullName>
    </submittedName>
</protein>
<accession>A0A016VI08</accession>
<keyword evidence="2" id="KW-1185">Reference proteome</keyword>
<evidence type="ECO:0000313" key="1">
    <source>
        <dbReference type="EMBL" id="EYC26642.1"/>
    </source>
</evidence>
<sequence length="69" mass="7909">MSHSSFLGVQGIFAFSYSVQNSIHKNFHYCQIRFPFMILNSQASENMCGVFSKPNFHSGYMKTVYGFLV</sequence>
<gene>
    <name evidence="1" type="primary">Acey_s0010.g884</name>
    <name evidence="1" type="ORF">Y032_0010g884</name>
</gene>
<dbReference type="Proteomes" id="UP000024635">
    <property type="component" value="Unassembled WGS sequence"/>
</dbReference>
<evidence type="ECO:0000313" key="2">
    <source>
        <dbReference type="Proteomes" id="UP000024635"/>
    </source>
</evidence>
<dbReference type="EMBL" id="JARK01001346">
    <property type="protein sequence ID" value="EYC26642.1"/>
    <property type="molecule type" value="Genomic_DNA"/>
</dbReference>
<reference evidence="2" key="1">
    <citation type="journal article" date="2015" name="Nat. Genet.">
        <title>The genome and transcriptome of the zoonotic hookworm Ancylostoma ceylanicum identify infection-specific gene families.</title>
        <authorList>
            <person name="Schwarz E.M."/>
            <person name="Hu Y."/>
            <person name="Antoshechkin I."/>
            <person name="Miller M.M."/>
            <person name="Sternberg P.W."/>
            <person name="Aroian R.V."/>
        </authorList>
    </citation>
    <scope>NUCLEOTIDE SEQUENCE</scope>
    <source>
        <strain evidence="2">HY135</strain>
    </source>
</reference>
<name>A0A016VI08_9BILA</name>
<dbReference type="AlphaFoldDB" id="A0A016VI08"/>